<accession>A0A4V3IT24</accession>
<dbReference type="Pfam" id="PF22673">
    <property type="entry name" value="MCP-like_PDC_1"/>
    <property type="match status" value="1"/>
</dbReference>
<proteinExistence type="predicted"/>
<dbReference type="OrthoDB" id="8687362at2"/>
<evidence type="ECO:0000313" key="2">
    <source>
        <dbReference type="Proteomes" id="UP000298154"/>
    </source>
</evidence>
<sequence>MTITPEQKTPRTGACVTSVAAVFDPVFARLEQWADLVERYAARPGTVADRAELDSLVEELVRREFADPVGCVIGAGFVSAPGFLGWHLAWWLGGQNAASPRLPANGIRHLETLEDPLDENFRDYTALEWWRVPAQTGRRHITGPYVDYLCTDEYTLTLTLPVYRGGNELIGVVGIDLSVDEIERDLVPLLGADAVAVTVINASGRVVVSTDTHLATGALLRLPGLTKLLADPASTDGAVGLHGAHTFQWCGRTELAVVAGPAAVLAPS</sequence>
<dbReference type="RefSeq" id="WP_134556914.1">
    <property type="nucleotide sequence ID" value="NZ_SOHK01000024.1"/>
</dbReference>
<name>A0A4V3IT24_9MICO</name>
<dbReference type="CDD" id="cd12913">
    <property type="entry name" value="PDC1_MCP_like"/>
    <property type="match status" value="1"/>
</dbReference>
<dbReference type="Proteomes" id="UP000298154">
    <property type="component" value="Unassembled WGS sequence"/>
</dbReference>
<gene>
    <name evidence="1" type="ORF">E3T47_15390</name>
</gene>
<comment type="caution">
    <text evidence="1">The sequence shown here is derived from an EMBL/GenBank/DDBJ whole genome shotgun (WGS) entry which is preliminary data.</text>
</comment>
<dbReference type="Gene3D" id="3.30.450.20">
    <property type="entry name" value="PAS domain"/>
    <property type="match status" value="1"/>
</dbReference>
<dbReference type="AlphaFoldDB" id="A0A4V3IT24"/>
<reference evidence="1 2" key="1">
    <citation type="submission" date="2019-03" db="EMBL/GenBank/DDBJ databases">
        <title>Genomics of glacier-inhabiting Cryobacterium strains.</title>
        <authorList>
            <person name="Liu Q."/>
            <person name="Xin Y.-H."/>
        </authorList>
    </citation>
    <scope>NUCLEOTIDE SEQUENCE [LARGE SCALE GENOMIC DNA]</scope>
    <source>
        <strain evidence="1 2">Sr36</strain>
    </source>
</reference>
<protein>
    <recommendedName>
        <fullName evidence="3">Cache domain-containing protein</fullName>
    </recommendedName>
</protein>
<dbReference type="EMBL" id="SOHK01000024">
    <property type="protein sequence ID" value="TFD63052.1"/>
    <property type="molecule type" value="Genomic_DNA"/>
</dbReference>
<organism evidence="1 2">
    <name type="scientific">Cryobacterium ruanii</name>
    <dbReference type="NCBI Taxonomy" id="1259197"/>
    <lineage>
        <taxon>Bacteria</taxon>
        <taxon>Bacillati</taxon>
        <taxon>Actinomycetota</taxon>
        <taxon>Actinomycetes</taxon>
        <taxon>Micrococcales</taxon>
        <taxon>Microbacteriaceae</taxon>
        <taxon>Cryobacterium</taxon>
    </lineage>
</organism>
<keyword evidence="2" id="KW-1185">Reference proteome</keyword>
<evidence type="ECO:0008006" key="3">
    <source>
        <dbReference type="Google" id="ProtNLM"/>
    </source>
</evidence>
<evidence type="ECO:0000313" key="1">
    <source>
        <dbReference type="EMBL" id="TFD63052.1"/>
    </source>
</evidence>